<organism evidence="6 7">
    <name type="scientific">Aureimonas phyllosphaerae</name>
    <dbReference type="NCBI Taxonomy" id="1166078"/>
    <lineage>
        <taxon>Bacteria</taxon>
        <taxon>Pseudomonadati</taxon>
        <taxon>Pseudomonadota</taxon>
        <taxon>Alphaproteobacteria</taxon>
        <taxon>Hyphomicrobiales</taxon>
        <taxon>Aurantimonadaceae</taxon>
        <taxon>Aureimonas</taxon>
    </lineage>
</organism>
<gene>
    <name evidence="6" type="ORF">GGR05_003311</name>
</gene>
<feature type="modified residue" description="4-aspartylphosphate" evidence="4">
    <location>
        <position position="63"/>
    </location>
</feature>
<name>A0A7W6BSC5_9HYPH</name>
<evidence type="ECO:0000313" key="6">
    <source>
        <dbReference type="EMBL" id="MBB3937146.1"/>
    </source>
</evidence>
<dbReference type="InterPro" id="IPR011006">
    <property type="entry name" value="CheY-like_superfamily"/>
</dbReference>
<accession>A0A7W6BSC5</accession>
<keyword evidence="2" id="KW-0805">Transcription regulation</keyword>
<dbReference type="PROSITE" id="PS50110">
    <property type="entry name" value="RESPONSE_REGULATORY"/>
    <property type="match status" value="1"/>
</dbReference>
<dbReference type="GO" id="GO:0000160">
    <property type="term" value="P:phosphorelay signal transduction system"/>
    <property type="evidence" value="ECO:0007669"/>
    <property type="project" value="InterPro"/>
</dbReference>
<evidence type="ECO:0000256" key="1">
    <source>
        <dbReference type="ARBA" id="ARBA00022553"/>
    </source>
</evidence>
<evidence type="ECO:0000256" key="3">
    <source>
        <dbReference type="ARBA" id="ARBA00023163"/>
    </source>
</evidence>
<comment type="caution">
    <text evidence="6">The sequence shown here is derived from an EMBL/GenBank/DDBJ whole genome shotgun (WGS) entry which is preliminary data.</text>
</comment>
<dbReference type="InterPro" id="IPR050595">
    <property type="entry name" value="Bact_response_regulator"/>
</dbReference>
<sequence length="128" mass="13554">MSVFEHNLSEQGKVMLVEDDPMIRALTAEWIEDAGYSVSEFANGGEALRALGRDGTCHVAVLDLSLPDMRGDDLAQALRALQPDLGLLFATGNVDDLSAAALEGPRTGVLRKPYSARDLAEAIGSLAA</sequence>
<dbReference type="EMBL" id="JACIDO010000007">
    <property type="protein sequence ID" value="MBB3937146.1"/>
    <property type="molecule type" value="Genomic_DNA"/>
</dbReference>
<dbReference type="SUPFAM" id="SSF52172">
    <property type="entry name" value="CheY-like"/>
    <property type="match status" value="1"/>
</dbReference>
<dbReference type="Proteomes" id="UP000531216">
    <property type="component" value="Unassembled WGS sequence"/>
</dbReference>
<proteinExistence type="predicted"/>
<dbReference type="Gene3D" id="3.40.50.2300">
    <property type="match status" value="1"/>
</dbReference>
<dbReference type="PANTHER" id="PTHR44591:SF3">
    <property type="entry name" value="RESPONSE REGULATORY DOMAIN-CONTAINING PROTEIN"/>
    <property type="match status" value="1"/>
</dbReference>
<evidence type="ECO:0000256" key="2">
    <source>
        <dbReference type="ARBA" id="ARBA00023015"/>
    </source>
</evidence>
<feature type="domain" description="Response regulatory" evidence="5">
    <location>
        <begin position="13"/>
        <end position="127"/>
    </location>
</feature>
<evidence type="ECO:0000256" key="4">
    <source>
        <dbReference type="PROSITE-ProRule" id="PRU00169"/>
    </source>
</evidence>
<dbReference type="RefSeq" id="WP_175526919.1">
    <property type="nucleotide sequence ID" value="NZ_FOOA01000021.1"/>
</dbReference>
<keyword evidence="3" id="KW-0804">Transcription</keyword>
<keyword evidence="1 4" id="KW-0597">Phosphoprotein</keyword>
<dbReference type="SMART" id="SM00448">
    <property type="entry name" value="REC"/>
    <property type="match status" value="1"/>
</dbReference>
<keyword evidence="7" id="KW-1185">Reference proteome</keyword>
<evidence type="ECO:0000259" key="5">
    <source>
        <dbReference type="PROSITE" id="PS50110"/>
    </source>
</evidence>
<evidence type="ECO:0000313" key="7">
    <source>
        <dbReference type="Proteomes" id="UP000531216"/>
    </source>
</evidence>
<dbReference type="AlphaFoldDB" id="A0A7W6BSC5"/>
<dbReference type="InterPro" id="IPR001789">
    <property type="entry name" value="Sig_transdc_resp-reg_receiver"/>
</dbReference>
<dbReference type="PANTHER" id="PTHR44591">
    <property type="entry name" value="STRESS RESPONSE REGULATOR PROTEIN 1"/>
    <property type="match status" value="1"/>
</dbReference>
<protein>
    <submittedName>
        <fullName evidence="6">CheY-like chemotaxis protein</fullName>
    </submittedName>
</protein>
<reference evidence="6 7" key="1">
    <citation type="submission" date="2020-08" db="EMBL/GenBank/DDBJ databases">
        <title>Genomic Encyclopedia of Type Strains, Phase IV (KMG-IV): sequencing the most valuable type-strain genomes for metagenomic binning, comparative biology and taxonomic classification.</title>
        <authorList>
            <person name="Goeker M."/>
        </authorList>
    </citation>
    <scope>NUCLEOTIDE SEQUENCE [LARGE SCALE GENOMIC DNA]</scope>
    <source>
        <strain evidence="6 7">DSM 25024</strain>
    </source>
</reference>
<dbReference type="Pfam" id="PF00072">
    <property type="entry name" value="Response_reg"/>
    <property type="match status" value="1"/>
</dbReference>